<dbReference type="Proteomes" id="UP000324800">
    <property type="component" value="Unassembled WGS sequence"/>
</dbReference>
<accession>A0A5J4VE71</accession>
<dbReference type="AlphaFoldDB" id="A0A5J4VE71"/>
<comment type="caution">
    <text evidence="1">The sequence shown here is derived from an EMBL/GenBank/DDBJ whole genome shotgun (WGS) entry which is preliminary data.</text>
</comment>
<dbReference type="OrthoDB" id="7699712at2759"/>
<proteinExistence type="predicted"/>
<reference evidence="1 2" key="1">
    <citation type="submission" date="2019-03" db="EMBL/GenBank/DDBJ databases">
        <title>Single cell metagenomics reveals metabolic interactions within the superorganism composed of flagellate Streblomastix strix and complex community of Bacteroidetes bacteria on its surface.</title>
        <authorList>
            <person name="Treitli S.C."/>
            <person name="Kolisko M."/>
            <person name="Husnik F."/>
            <person name="Keeling P."/>
            <person name="Hampl V."/>
        </authorList>
    </citation>
    <scope>NUCLEOTIDE SEQUENCE [LARGE SCALE GENOMIC DNA]</scope>
    <source>
        <strain evidence="1">ST1C</strain>
    </source>
</reference>
<gene>
    <name evidence="1" type="ORF">EZS28_023598</name>
</gene>
<name>A0A5J4VE71_9EUKA</name>
<organism evidence="1 2">
    <name type="scientific">Streblomastix strix</name>
    <dbReference type="NCBI Taxonomy" id="222440"/>
    <lineage>
        <taxon>Eukaryota</taxon>
        <taxon>Metamonada</taxon>
        <taxon>Preaxostyla</taxon>
        <taxon>Oxymonadida</taxon>
        <taxon>Streblomastigidae</taxon>
        <taxon>Streblomastix</taxon>
    </lineage>
</organism>
<dbReference type="EMBL" id="SNRW01007667">
    <property type="protein sequence ID" value="KAA6380878.1"/>
    <property type="molecule type" value="Genomic_DNA"/>
</dbReference>
<evidence type="ECO:0000313" key="1">
    <source>
        <dbReference type="EMBL" id="KAA6380878.1"/>
    </source>
</evidence>
<evidence type="ECO:0000313" key="2">
    <source>
        <dbReference type="Proteomes" id="UP000324800"/>
    </source>
</evidence>
<sequence length="84" mass="9643">MTKLRREGATQEEVNVYTRHASGSNVVNDFYNNPCELVGEWEELQIIVLDEHEDDVFHGRQLLWGSSRKAGGGMRKDIYNVIYG</sequence>
<protein>
    <submittedName>
        <fullName evidence="1">Uncharacterized protein</fullName>
    </submittedName>
</protein>